<evidence type="ECO:0000313" key="4">
    <source>
        <dbReference type="Proteomes" id="UP000001601"/>
    </source>
</evidence>
<keyword evidence="1" id="KW-0472">Membrane</keyword>
<protein>
    <recommendedName>
        <fullName evidence="2">ER-bound oxygenase mpaB/mpaB'/Rubber oxygenase catalytic domain-containing protein</fullName>
    </recommendedName>
</protein>
<name>A3XM55_LEEBM</name>
<evidence type="ECO:0000256" key="1">
    <source>
        <dbReference type="SAM" id="Phobius"/>
    </source>
</evidence>
<comment type="caution">
    <text evidence="3">The sequence shown here is derived from an EMBL/GenBank/DDBJ whole genome shotgun (WGS) entry which is preliminary data.</text>
</comment>
<feature type="transmembrane region" description="Helical" evidence="1">
    <location>
        <begin position="21"/>
        <end position="43"/>
    </location>
</feature>
<dbReference type="InterPro" id="IPR018713">
    <property type="entry name" value="MPAB/Lcp_cat_dom"/>
</dbReference>
<dbReference type="EMBL" id="AANC01000004">
    <property type="protein sequence ID" value="EAQ49371.1"/>
    <property type="molecule type" value="Genomic_DNA"/>
</dbReference>
<dbReference type="GO" id="GO:0016491">
    <property type="term" value="F:oxidoreductase activity"/>
    <property type="evidence" value="ECO:0007669"/>
    <property type="project" value="InterPro"/>
</dbReference>
<accession>A3XM55</accession>
<evidence type="ECO:0000259" key="2">
    <source>
        <dbReference type="Pfam" id="PF09995"/>
    </source>
</evidence>
<keyword evidence="1" id="KW-1133">Transmembrane helix</keyword>
<reference evidence="3 4" key="1">
    <citation type="journal article" date="2007" name="Nature">
        <title>Light stimulates growth of proteorhodopsin-containing marine Flavobacteria.</title>
        <authorList>
            <person name="Gomez-Consarnau L."/>
            <person name="Gonzalez J.M."/>
            <person name="Coll-Llado M."/>
            <person name="Gourdon P."/>
            <person name="Pascher T."/>
            <person name="Neutze R."/>
            <person name="Pedros-Alio C."/>
            <person name="Pinhassi J."/>
        </authorList>
    </citation>
    <scope>NUCLEOTIDE SEQUENCE [LARGE SCALE GENOMIC DNA]</scope>
    <source>
        <strain evidence="3 4">MED217</strain>
    </source>
</reference>
<dbReference type="RefSeq" id="WP_009780562.1">
    <property type="nucleotide sequence ID" value="NZ_CH672395.1"/>
</dbReference>
<dbReference type="OrthoDB" id="5498485at2"/>
<evidence type="ECO:0000313" key="3">
    <source>
        <dbReference type="EMBL" id="EAQ49371.1"/>
    </source>
</evidence>
<dbReference type="AlphaFoldDB" id="A3XM55"/>
<dbReference type="STRING" id="398720.MED217_10969"/>
<organism evidence="3 4">
    <name type="scientific">Leeuwenhoekiella blandensis (strain CECT 7118 / CCUG 51940 / KCTC 22103 / MED217)</name>
    <name type="common">Flavobacterium sp. (strain MED217)</name>
    <dbReference type="NCBI Taxonomy" id="398720"/>
    <lineage>
        <taxon>Bacteria</taxon>
        <taxon>Pseudomonadati</taxon>
        <taxon>Bacteroidota</taxon>
        <taxon>Flavobacteriia</taxon>
        <taxon>Flavobacteriales</taxon>
        <taxon>Flavobacteriaceae</taxon>
        <taxon>Leeuwenhoekiella</taxon>
    </lineage>
</organism>
<dbReference type="Pfam" id="PF09995">
    <property type="entry name" value="MPAB_Lcp_cat"/>
    <property type="match status" value="1"/>
</dbReference>
<dbReference type="eggNOG" id="COG3662">
    <property type="taxonomic scope" value="Bacteria"/>
</dbReference>
<gene>
    <name evidence="3" type="ORF">MED217_10969</name>
</gene>
<feature type="domain" description="ER-bound oxygenase mpaB/mpaB'/Rubber oxygenase catalytic" evidence="2">
    <location>
        <begin position="44"/>
        <end position="209"/>
    </location>
</feature>
<dbReference type="HOGENOM" id="CLU_1061329_0_0_10"/>
<sequence>MKQFVKQDSIVRTIWGKSDTVLLIFAGAAAEFALNKAVDWLYFTGKLPADPLGRLFSTVTYARKIIFAEEQYALKTIDSIYHIHKSVEQNRGGAIPDWAYRDVLFMLIHYSIAAFELLERKLSAEEKQEVYDVFYRFGVQMKLKELQPKYTDWLEQREQHIQQDLKNSKYTKDLFKQFKKHLGSARYFFLIEAQKLLVPQRVRQLLSMRSFSWLTGFIPLYKLSRFLKADVLVKAVLLPKSYKKEIAALEVVV</sequence>
<proteinExistence type="predicted"/>
<keyword evidence="4" id="KW-1185">Reference proteome</keyword>
<keyword evidence="1" id="KW-0812">Transmembrane</keyword>
<dbReference type="Proteomes" id="UP000001601">
    <property type="component" value="Unassembled WGS sequence"/>
</dbReference>